<feature type="domain" description="AMP-dependent ligase C-terminal" evidence="2">
    <location>
        <begin position="336"/>
        <end position="423"/>
    </location>
</feature>
<dbReference type="InterPro" id="IPR045851">
    <property type="entry name" value="AMP-bd_C_sf"/>
</dbReference>
<gene>
    <name evidence="3" type="primary">paaK-1</name>
    <name evidence="3" type="ORF">DAMNIGENAA_00880</name>
</gene>
<keyword evidence="4" id="KW-1185">Reference proteome</keyword>
<name>A0A9W6CYX1_9BACT</name>
<organism evidence="3 4">
    <name type="scientific">Desulforhabdus amnigena</name>
    <dbReference type="NCBI Taxonomy" id="40218"/>
    <lineage>
        <taxon>Bacteria</taxon>
        <taxon>Pseudomonadati</taxon>
        <taxon>Thermodesulfobacteriota</taxon>
        <taxon>Syntrophobacteria</taxon>
        <taxon>Syntrophobacterales</taxon>
        <taxon>Syntrophobacteraceae</taxon>
        <taxon>Desulforhabdus</taxon>
    </lineage>
</organism>
<protein>
    <submittedName>
        <fullName evidence="3">Phenylacetate-coenzyme A ligase</fullName>
    </submittedName>
</protein>
<dbReference type="GO" id="GO:0016874">
    <property type="term" value="F:ligase activity"/>
    <property type="evidence" value="ECO:0007669"/>
    <property type="project" value="UniProtKB-KW"/>
</dbReference>
<feature type="domain" description="AMP-dependent synthetase/ligase" evidence="1">
    <location>
        <begin position="148"/>
        <end position="286"/>
    </location>
</feature>
<dbReference type="PANTHER" id="PTHR43845">
    <property type="entry name" value="BLR5969 PROTEIN"/>
    <property type="match status" value="1"/>
</dbReference>
<evidence type="ECO:0000259" key="2">
    <source>
        <dbReference type="Pfam" id="PF14535"/>
    </source>
</evidence>
<sequence>MVRNTLHSLSRDAIRHLQMERLQMTLNRAYFNVDFYRQRMDSLGLLPEDVATFKDLQQFPFTTRHDLTEHYPYGLFAEPMRSIVRLKITTPPLRDEGKPIIIGFTRHDVAMWQSLMVRVYEQLGITDRDILQVAYNFSLFPGAFTFNHAAEALGATLAPSATISATLQLQIMQDFHSTVLATTAAFALHIVETMERQGKDASDLHLRLVLLGPEPLSEITRKRLESVLKVPVYGLYGVTEMVEPGVAGECEAKEGLHLAEDQFFAEVIHPVTEERVAPGQEGELVLTTLTAEAYPLIRYRTGDITVLRETPCSCGRTWTRITPILRRTDNRISIRGITFYPDDVEKILRNADPNLEDYRLVIHTCYGIGQQMDILVVRPVDQDLTGSSRSQYLELLRSHIRRVLGLGARIQLVEPERLPKEGLYHKTVFRSATPFCSLD</sequence>
<dbReference type="Pfam" id="PF00501">
    <property type="entry name" value="AMP-binding"/>
    <property type="match status" value="1"/>
</dbReference>
<dbReference type="Gene3D" id="3.40.50.12780">
    <property type="entry name" value="N-terminal domain of ligase-like"/>
    <property type="match status" value="1"/>
</dbReference>
<evidence type="ECO:0000259" key="1">
    <source>
        <dbReference type="Pfam" id="PF00501"/>
    </source>
</evidence>
<dbReference type="InterPro" id="IPR000873">
    <property type="entry name" value="AMP-dep_synth/lig_dom"/>
</dbReference>
<keyword evidence="3" id="KW-0436">Ligase</keyword>
<dbReference type="InterPro" id="IPR028154">
    <property type="entry name" value="AMP-dep_Lig_C"/>
</dbReference>
<dbReference type="Gene3D" id="3.30.300.30">
    <property type="match status" value="1"/>
</dbReference>
<proteinExistence type="predicted"/>
<dbReference type="AlphaFoldDB" id="A0A9W6CYX1"/>
<evidence type="ECO:0000313" key="3">
    <source>
        <dbReference type="EMBL" id="GLI32655.1"/>
    </source>
</evidence>
<dbReference type="InterPro" id="IPR042099">
    <property type="entry name" value="ANL_N_sf"/>
</dbReference>
<evidence type="ECO:0000313" key="4">
    <source>
        <dbReference type="Proteomes" id="UP001144372"/>
    </source>
</evidence>
<accession>A0A9W6CYX1</accession>
<reference evidence="3" key="1">
    <citation type="submission" date="2022-12" db="EMBL/GenBank/DDBJ databases">
        <title>Reference genome sequencing for broad-spectrum identification of bacterial and archaeal isolates by mass spectrometry.</title>
        <authorList>
            <person name="Sekiguchi Y."/>
            <person name="Tourlousse D.M."/>
        </authorList>
    </citation>
    <scope>NUCLEOTIDE SEQUENCE</scope>
    <source>
        <strain evidence="3">ASRB1</strain>
    </source>
</reference>
<dbReference type="SUPFAM" id="SSF56801">
    <property type="entry name" value="Acetyl-CoA synthetase-like"/>
    <property type="match status" value="1"/>
</dbReference>
<dbReference type="Proteomes" id="UP001144372">
    <property type="component" value="Unassembled WGS sequence"/>
</dbReference>
<comment type="caution">
    <text evidence="3">The sequence shown here is derived from an EMBL/GenBank/DDBJ whole genome shotgun (WGS) entry which is preliminary data.</text>
</comment>
<dbReference type="EMBL" id="BSDR01000001">
    <property type="protein sequence ID" value="GLI32655.1"/>
    <property type="molecule type" value="Genomic_DNA"/>
</dbReference>
<dbReference type="PANTHER" id="PTHR43845:SF1">
    <property type="entry name" value="BLR5969 PROTEIN"/>
    <property type="match status" value="1"/>
</dbReference>
<dbReference type="Pfam" id="PF14535">
    <property type="entry name" value="AMP-binding_C_2"/>
    <property type="match status" value="1"/>
</dbReference>